<keyword evidence="2" id="KW-1185">Reference proteome</keyword>
<evidence type="ECO:0000313" key="1">
    <source>
        <dbReference type="EMBL" id="KAJ2794112.1"/>
    </source>
</evidence>
<proteinExistence type="predicted"/>
<accession>A0ACC1KSU5</accession>
<gene>
    <name evidence="1" type="ORF">H4R21_005627</name>
</gene>
<comment type="caution">
    <text evidence="1">The sequence shown here is derived from an EMBL/GenBank/DDBJ whole genome shotgun (WGS) entry which is preliminary data.</text>
</comment>
<feature type="non-terminal residue" evidence="1">
    <location>
        <position position="1"/>
    </location>
</feature>
<evidence type="ECO:0000313" key="2">
    <source>
        <dbReference type="Proteomes" id="UP001140087"/>
    </source>
</evidence>
<dbReference type="EMBL" id="JANBUN010002624">
    <property type="protein sequence ID" value="KAJ2794112.1"/>
    <property type="molecule type" value="Genomic_DNA"/>
</dbReference>
<sequence length="163" mass="17865">RRARRRRQPVRAQHPRAAGPQPPGPQAHRLLPGCAHPPVSERRWRVAAHRGRRRAAAADVGPVRPGLAAGHPGRHRRHAPAVAAAQPHRAAVRHGQAPPVHHAPVDRPASGRARLSLAARRRRGQAAVCEPAAGHPLVCPRQGHCRRVLHALSQHPRHHVRRL</sequence>
<feature type="non-terminal residue" evidence="1">
    <location>
        <position position="163"/>
    </location>
</feature>
<name>A0ACC1KSU5_9FUNG</name>
<dbReference type="Proteomes" id="UP001140087">
    <property type="component" value="Unassembled WGS sequence"/>
</dbReference>
<reference evidence="1" key="1">
    <citation type="submission" date="2022-07" db="EMBL/GenBank/DDBJ databases">
        <title>Phylogenomic reconstructions and comparative analyses of Kickxellomycotina fungi.</title>
        <authorList>
            <person name="Reynolds N.K."/>
            <person name="Stajich J.E."/>
            <person name="Barry K."/>
            <person name="Grigoriev I.V."/>
            <person name="Crous P."/>
            <person name="Smith M.E."/>
        </authorList>
    </citation>
    <scope>NUCLEOTIDE SEQUENCE</scope>
    <source>
        <strain evidence="1">BCRC 34780</strain>
    </source>
</reference>
<organism evidence="1 2">
    <name type="scientific">Coemansia helicoidea</name>
    <dbReference type="NCBI Taxonomy" id="1286919"/>
    <lineage>
        <taxon>Eukaryota</taxon>
        <taxon>Fungi</taxon>
        <taxon>Fungi incertae sedis</taxon>
        <taxon>Zoopagomycota</taxon>
        <taxon>Kickxellomycotina</taxon>
        <taxon>Kickxellomycetes</taxon>
        <taxon>Kickxellales</taxon>
        <taxon>Kickxellaceae</taxon>
        <taxon>Coemansia</taxon>
    </lineage>
</organism>
<protein>
    <submittedName>
        <fullName evidence="1">Uncharacterized protein</fullName>
    </submittedName>
</protein>